<proteinExistence type="predicted"/>
<name>W5WCL9_9PSEU</name>
<reference evidence="1 2" key="1">
    <citation type="journal article" date="2014" name="BMC Genomics">
        <title>Complete genome sequence of producer of the glycopeptide antibiotic Aculeximycin Kutzneria albida DSM 43870T, a representative of minor genus of Pseudonocardiaceae.</title>
        <authorList>
            <person name="Rebets Y."/>
            <person name="Tokovenko B."/>
            <person name="Lushchyk I."/>
            <person name="Ruckert C."/>
            <person name="Zaburannyi N."/>
            <person name="Bechthold A."/>
            <person name="Kalinowski J."/>
            <person name="Luzhetskyy A."/>
        </authorList>
    </citation>
    <scope>NUCLEOTIDE SEQUENCE [LARGE SCALE GENOMIC DNA]</scope>
    <source>
        <strain evidence="1">DSM 43870</strain>
    </source>
</reference>
<keyword evidence="2" id="KW-1185">Reference proteome</keyword>
<dbReference type="EMBL" id="CP007155">
    <property type="protein sequence ID" value="AHH98291.1"/>
    <property type="molecule type" value="Genomic_DNA"/>
</dbReference>
<dbReference type="AlphaFoldDB" id="W5WCL9"/>
<dbReference type="GO" id="GO:0005524">
    <property type="term" value="F:ATP binding"/>
    <property type="evidence" value="ECO:0007669"/>
    <property type="project" value="InterPro"/>
</dbReference>
<dbReference type="Proteomes" id="UP000019225">
    <property type="component" value="Chromosome"/>
</dbReference>
<dbReference type="OrthoDB" id="3635014at2"/>
<dbReference type="GO" id="GO:0004222">
    <property type="term" value="F:metalloendopeptidase activity"/>
    <property type="evidence" value="ECO:0007669"/>
    <property type="project" value="InterPro"/>
</dbReference>
<organism evidence="1 2">
    <name type="scientific">Kutzneria albida DSM 43870</name>
    <dbReference type="NCBI Taxonomy" id="1449976"/>
    <lineage>
        <taxon>Bacteria</taxon>
        <taxon>Bacillati</taxon>
        <taxon>Actinomycetota</taxon>
        <taxon>Actinomycetes</taxon>
        <taxon>Pseudonocardiales</taxon>
        <taxon>Pseudonocardiaceae</taxon>
        <taxon>Kutzneria</taxon>
    </lineage>
</organism>
<dbReference type="GO" id="GO:0004176">
    <property type="term" value="F:ATP-dependent peptidase activity"/>
    <property type="evidence" value="ECO:0007669"/>
    <property type="project" value="InterPro"/>
</dbReference>
<dbReference type="HOGENOM" id="CLU_1821353_0_0_11"/>
<gene>
    <name evidence="1" type="ORF">KALB_4929</name>
</gene>
<protein>
    <recommendedName>
        <fullName evidence="3">Peptidase M41 domain-containing protein</fullName>
    </recommendedName>
</protein>
<sequence>MKDTLWKRGYESTTGLDQHRLRIAAHELGHMVAWQELGLRVVSTQVWGHGEASEGFTKLDGGKLRTRDDYYTYLVGLVAGRETDLRWSELHRMPIRPQNWARDMNEFSRLRNERVIRDVTDAHFAAEARRLVLAAWSHIKSLAPGLARKGSV</sequence>
<dbReference type="STRING" id="1449976.KALB_4929"/>
<dbReference type="GO" id="GO:0006508">
    <property type="term" value="P:proteolysis"/>
    <property type="evidence" value="ECO:0007669"/>
    <property type="project" value="InterPro"/>
</dbReference>
<dbReference type="SUPFAM" id="SSF140990">
    <property type="entry name" value="FtsH protease domain-like"/>
    <property type="match status" value="1"/>
</dbReference>
<accession>W5WCL9</accession>
<evidence type="ECO:0000313" key="2">
    <source>
        <dbReference type="Proteomes" id="UP000019225"/>
    </source>
</evidence>
<dbReference type="KEGG" id="kal:KALB_4929"/>
<dbReference type="RefSeq" id="WP_030110532.1">
    <property type="nucleotide sequence ID" value="NZ_CP007155.1"/>
</dbReference>
<dbReference type="InterPro" id="IPR037219">
    <property type="entry name" value="Peptidase_M41-like"/>
</dbReference>
<evidence type="ECO:0008006" key="3">
    <source>
        <dbReference type="Google" id="ProtNLM"/>
    </source>
</evidence>
<evidence type="ECO:0000313" key="1">
    <source>
        <dbReference type="EMBL" id="AHH98291.1"/>
    </source>
</evidence>